<reference evidence="2" key="1">
    <citation type="submission" date="2022-05" db="EMBL/GenBank/DDBJ databases">
        <title>Jatrophihabitans sp. SB3-54 whole genome sequence.</title>
        <authorList>
            <person name="Suh M.K."/>
            <person name="Eom M.K."/>
            <person name="Kim J.S."/>
            <person name="Kim H.S."/>
            <person name="Do H.E."/>
            <person name="Shin Y.K."/>
            <person name="Lee J.-S."/>
        </authorList>
    </citation>
    <scope>NUCLEOTIDE SEQUENCE</scope>
    <source>
        <strain evidence="2">SB3-54</strain>
    </source>
</reference>
<dbReference type="SUPFAM" id="SSF55729">
    <property type="entry name" value="Acyl-CoA N-acyltransferases (Nat)"/>
    <property type="match status" value="1"/>
</dbReference>
<accession>A0ABY7JVN9</accession>
<dbReference type="GO" id="GO:0016746">
    <property type="term" value="F:acyltransferase activity"/>
    <property type="evidence" value="ECO:0007669"/>
    <property type="project" value="UniProtKB-KW"/>
</dbReference>
<keyword evidence="2" id="KW-0012">Acyltransferase</keyword>
<keyword evidence="3" id="KW-1185">Reference proteome</keyword>
<organism evidence="2 3">
    <name type="scientific">Jatrophihabitans cynanchi</name>
    <dbReference type="NCBI Taxonomy" id="2944128"/>
    <lineage>
        <taxon>Bacteria</taxon>
        <taxon>Bacillati</taxon>
        <taxon>Actinomycetota</taxon>
        <taxon>Actinomycetes</taxon>
        <taxon>Jatrophihabitantales</taxon>
        <taxon>Jatrophihabitantaceae</taxon>
        <taxon>Jatrophihabitans</taxon>
    </lineage>
</organism>
<dbReference type="RefSeq" id="WP_269442278.1">
    <property type="nucleotide sequence ID" value="NZ_CP097463.1"/>
</dbReference>
<name>A0ABY7JVN9_9ACTN</name>
<sequence length="311" mass="32904">MASVTDLHHDPGGLPGRTADTAAAIDAAVQAADAAAQASGVHVRELSALADLESVYRLYDGIWRPDPKNPPVTTEMLRALTKAGNYVAGAYEGEQLLGACVGFFGAPLQGATMHSHIAGVSSAARGRSVGFALKLHQRAWAMLRGVSTISWTFDPLVQRNAYFNLAKLGAVAEEYLPNFYGGMHDRINGGDDTDRLLVRWDLAGPRVAAACVHAPPRVDAAVERGNGAVVALESSAHGRPVPGRLDGDVLLVAVPPDVESLRTSDPGCAKEWRTALREALAGLLSDGAHVSGFDRAGWYRLNRTETEGAPR</sequence>
<dbReference type="InterPro" id="IPR000182">
    <property type="entry name" value="GNAT_dom"/>
</dbReference>
<dbReference type="EC" id="2.3.1.-" evidence="2"/>
<dbReference type="PANTHER" id="PTHR41700:SF1">
    <property type="entry name" value="N-ACETYLTRANSFERASE DOMAIN-CONTAINING PROTEIN"/>
    <property type="match status" value="1"/>
</dbReference>
<evidence type="ECO:0000313" key="2">
    <source>
        <dbReference type="EMBL" id="WAX55755.1"/>
    </source>
</evidence>
<dbReference type="InterPro" id="IPR016181">
    <property type="entry name" value="Acyl_CoA_acyltransferase"/>
</dbReference>
<dbReference type="EMBL" id="CP097463">
    <property type="protein sequence ID" value="WAX55755.1"/>
    <property type="molecule type" value="Genomic_DNA"/>
</dbReference>
<dbReference type="InterPro" id="IPR038764">
    <property type="entry name" value="GNAT_N_AcTrfase_prd"/>
</dbReference>
<dbReference type="PANTHER" id="PTHR41700">
    <property type="entry name" value="GCN5-RELATED N-ACETYLTRANSFERASE"/>
    <property type="match status" value="1"/>
</dbReference>
<dbReference type="Proteomes" id="UP001164693">
    <property type="component" value="Chromosome"/>
</dbReference>
<evidence type="ECO:0000313" key="3">
    <source>
        <dbReference type="Proteomes" id="UP001164693"/>
    </source>
</evidence>
<dbReference type="Gene3D" id="3.40.630.30">
    <property type="match status" value="1"/>
</dbReference>
<feature type="domain" description="N-acetyltransferase" evidence="1">
    <location>
        <begin position="41"/>
        <end position="188"/>
    </location>
</feature>
<gene>
    <name evidence="2" type="ORF">M6B22_14560</name>
</gene>
<proteinExistence type="predicted"/>
<dbReference type="PROSITE" id="PS51186">
    <property type="entry name" value="GNAT"/>
    <property type="match status" value="1"/>
</dbReference>
<evidence type="ECO:0000259" key="1">
    <source>
        <dbReference type="PROSITE" id="PS51186"/>
    </source>
</evidence>
<keyword evidence="2" id="KW-0808">Transferase</keyword>
<protein>
    <submittedName>
        <fullName evidence="2">GNAT family N-acetyltransferase</fullName>
        <ecNumber evidence="2">2.3.1.-</ecNumber>
    </submittedName>
</protein>